<dbReference type="Proteomes" id="UP000655420">
    <property type="component" value="Unassembled WGS sequence"/>
</dbReference>
<proteinExistence type="predicted"/>
<evidence type="ECO:0000313" key="3">
    <source>
        <dbReference type="Proteomes" id="UP000655420"/>
    </source>
</evidence>
<dbReference type="AlphaFoldDB" id="A0A8J7M645"/>
<sequence length="161" mass="17977">MTISHPTGMSRTAWVIIQVGEWASFILTVIAGAAFVIFFGWMLRIRPDPLSEGYIFISIYTLLPSIYFFIFYFVRRYYLRNVIVGKAFKRISAVLTFVGAGCLASYMNFILTGCHGPCLDGWRGAILLLVAILAFAALLCLIILFFMPSPFRPAAINGRAS</sequence>
<keyword evidence="3" id="KW-1185">Reference proteome</keyword>
<dbReference type="RefSeq" id="WP_200609296.1">
    <property type="nucleotide sequence ID" value="NZ_JAEHHL010000004.1"/>
</dbReference>
<protein>
    <submittedName>
        <fullName evidence="2">Uncharacterized protein</fullName>
    </submittedName>
</protein>
<gene>
    <name evidence="2" type="ORF">H0I76_08545</name>
</gene>
<accession>A0A8J7M645</accession>
<feature type="transmembrane region" description="Helical" evidence="1">
    <location>
        <begin position="12"/>
        <end position="41"/>
    </location>
</feature>
<evidence type="ECO:0000256" key="1">
    <source>
        <dbReference type="SAM" id="Phobius"/>
    </source>
</evidence>
<comment type="caution">
    <text evidence="2">The sequence shown here is derived from an EMBL/GenBank/DDBJ whole genome shotgun (WGS) entry which is preliminary data.</text>
</comment>
<organism evidence="2 3">
    <name type="scientific">Thermohalobaculum xanthum</name>
    <dbReference type="NCBI Taxonomy" id="2753746"/>
    <lineage>
        <taxon>Bacteria</taxon>
        <taxon>Pseudomonadati</taxon>
        <taxon>Pseudomonadota</taxon>
        <taxon>Alphaproteobacteria</taxon>
        <taxon>Rhodobacterales</taxon>
        <taxon>Paracoccaceae</taxon>
        <taxon>Thermohalobaculum</taxon>
    </lineage>
</organism>
<keyword evidence="1" id="KW-0472">Membrane</keyword>
<evidence type="ECO:0000313" key="2">
    <source>
        <dbReference type="EMBL" id="MBK0399236.1"/>
    </source>
</evidence>
<keyword evidence="1" id="KW-0812">Transmembrane</keyword>
<keyword evidence="1" id="KW-1133">Transmembrane helix</keyword>
<feature type="transmembrane region" description="Helical" evidence="1">
    <location>
        <begin position="125"/>
        <end position="147"/>
    </location>
</feature>
<feature type="transmembrane region" description="Helical" evidence="1">
    <location>
        <begin position="53"/>
        <end position="74"/>
    </location>
</feature>
<feature type="transmembrane region" description="Helical" evidence="1">
    <location>
        <begin position="94"/>
        <end position="113"/>
    </location>
</feature>
<dbReference type="EMBL" id="JAEHHL010000004">
    <property type="protein sequence ID" value="MBK0399236.1"/>
    <property type="molecule type" value="Genomic_DNA"/>
</dbReference>
<name>A0A8J7M645_9RHOB</name>
<reference evidence="2" key="1">
    <citation type="submission" date="2020-12" db="EMBL/GenBank/DDBJ databases">
        <title>Bacterial taxonomy.</title>
        <authorList>
            <person name="Pan X."/>
        </authorList>
    </citation>
    <scope>NUCLEOTIDE SEQUENCE</scope>
    <source>
        <strain evidence="2">M0105</strain>
    </source>
</reference>